<protein>
    <submittedName>
        <fullName evidence="1">Uncharacterized protein</fullName>
    </submittedName>
</protein>
<organism evidence="1 2">
    <name type="scientific">Byssothecium circinans</name>
    <dbReference type="NCBI Taxonomy" id="147558"/>
    <lineage>
        <taxon>Eukaryota</taxon>
        <taxon>Fungi</taxon>
        <taxon>Dikarya</taxon>
        <taxon>Ascomycota</taxon>
        <taxon>Pezizomycotina</taxon>
        <taxon>Dothideomycetes</taxon>
        <taxon>Pleosporomycetidae</taxon>
        <taxon>Pleosporales</taxon>
        <taxon>Massarineae</taxon>
        <taxon>Massarinaceae</taxon>
        <taxon>Byssothecium</taxon>
    </lineage>
</organism>
<dbReference type="AlphaFoldDB" id="A0A6A5TZP5"/>
<keyword evidence="2" id="KW-1185">Reference proteome</keyword>
<reference evidence="1" key="1">
    <citation type="journal article" date="2020" name="Stud. Mycol.">
        <title>101 Dothideomycetes genomes: a test case for predicting lifestyles and emergence of pathogens.</title>
        <authorList>
            <person name="Haridas S."/>
            <person name="Albert R."/>
            <person name="Binder M."/>
            <person name="Bloem J."/>
            <person name="Labutti K."/>
            <person name="Salamov A."/>
            <person name="Andreopoulos B."/>
            <person name="Baker S."/>
            <person name="Barry K."/>
            <person name="Bills G."/>
            <person name="Bluhm B."/>
            <person name="Cannon C."/>
            <person name="Castanera R."/>
            <person name="Culley D."/>
            <person name="Daum C."/>
            <person name="Ezra D."/>
            <person name="Gonzalez J."/>
            <person name="Henrissat B."/>
            <person name="Kuo A."/>
            <person name="Liang C."/>
            <person name="Lipzen A."/>
            <person name="Lutzoni F."/>
            <person name="Magnuson J."/>
            <person name="Mondo S."/>
            <person name="Nolan M."/>
            <person name="Ohm R."/>
            <person name="Pangilinan J."/>
            <person name="Park H.-J."/>
            <person name="Ramirez L."/>
            <person name="Alfaro M."/>
            <person name="Sun H."/>
            <person name="Tritt A."/>
            <person name="Yoshinaga Y."/>
            <person name="Zwiers L.-H."/>
            <person name="Turgeon B."/>
            <person name="Goodwin S."/>
            <person name="Spatafora J."/>
            <person name="Crous P."/>
            <person name="Grigoriev I."/>
        </authorList>
    </citation>
    <scope>NUCLEOTIDE SEQUENCE</scope>
    <source>
        <strain evidence="1">CBS 675.92</strain>
    </source>
</reference>
<dbReference type="EMBL" id="ML976992">
    <property type="protein sequence ID" value="KAF1956196.1"/>
    <property type="molecule type" value="Genomic_DNA"/>
</dbReference>
<accession>A0A6A5TZP5</accession>
<evidence type="ECO:0000313" key="2">
    <source>
        <dbReference type="Proteomes" id="UP000800035"/>
    </source>
</evidence>
<dbReference type="Proteomes" id="UP000800035">
    <property type="component" value="Unassembled WGS sequence"/>
</dbReference>
<name>A0A6A5TZP5_9PLEO</name>
<feature type="non-terminal residue" evidence="1">
    <location>
        <position position="1"/>
    </location>
</feature>
<gene>
    <name evidence="1" type="ORF">CC80DRAFT_562813</name>
</gene>
<proteinExistence type="predicted"/>
<evidence type="ECO:0000313" key="1">
    <source>
        <dbReference type="EMBL" id="KAF1956196.1"/>
    </source>
</evidence>
<sequence length="139" mass="15603">SQARLKRGWECGEERACDLTLIIAQPPQFHALAIISLVLRTSLPPLWGNKWAVRIQLSVGIRHGFCLGYGTSESAVGCGCRRGRCFETLGPGAFTIGWPAHERVRTAWSYRADVVPLLGLIVEEGLTLGKVWRWYWRLL</sequence>